<gene>
    <name evidence="2" type="ORF">RB636_15120</name>
</gene>
<keyword evidence="1" id="KW-0175">Coiled coil</keyword>
<comment type="caution">
    <text evidence="2">The sequence shown here is derived from an EMBL/GenBank/DDBJ whole genome shotgun (WGS) entry which is preliminary data.</text>
</comment>
<feature type="coiled-coil region" evidence="1">
    <location>
        <begin position="67"/>
        <end position="94"/>
    </location>
</feature>
<accession>A0ABU7WUX3</accession>
<evidence type="ECO:0000256" key="1">
    <source>
        <dbReference type="SAM" id="Coils"/>
    </source>
</evidence>
<sequence>MSRPRRDRAEVERLRAERRDALRVLLARADRGALSRAEAALLRAHVEAELDSCDRARRSAGGQQAAVRRLQHRLDAAEAAIVEAEQRAAQAEAALAHHTA</sequence>
<dbReference type="EMBL" id="JAVFKM010000006">
    <property type="protein sequence ID" value="MEF3114503.1"/>
    <property type="molecule type" value="Genomic_DNA"/>
</dbReference>
<dbReference type="RefSeq" id="WP_331786933.1">
    <property type="nucleotide sequence ID" value="NZ_JAVFKM010000006.1"/>
</dbReference>
<reference evidence="2 3" key="1">
    <citation type="submission" date="2023-08" db="EMBL/GenBank/DDBJ databases">
        <authorList>
            <person name="Sharma P."/>
            <person name="Verma V."/>
            <person name="Mohan M.K."/>
            <person name="Dubey A.K."/>
        </authorList>
    </citation>
    <scope>NUCLEOTIDE SEQUENCE [LARGE SCALE GENOMIC DNA]</scope>
    <source>
        <strain evidence="2 3">ADP4</strain>
    </source>
</reference>
<dbReference type="Proteomes" id="UP001348265">
    <property type="component" value="Unassembled WGS sequence"/>
</dbReference>
<keyword evidence="3" id="KW-1185">Reference proteome</keyword>
<proteinExistence type="predicted"/>
<name>A0ABU7WUX3_9ACTN</name>
<organism evidence="2 3">
    <name type="scientific">Streptomyces chrestomyceticus</name>
    <dbReference type="NCBI Taxonomy" id="68185"/>
    <lineage>
        <taxon>Bacteria</taxon>
        <taxon>Bacillati</taxon>
        <taxon>Actinomycetota</taxon>
        <taxon>Actinomycetes</taxon>
        <taxon>Kitasatosporales</taxon>
        <taxon>Streptomycetaceae</taxon>
        <taxon>Streptomyces</taxon>
    </lineage>
</organism>
<protein>
    <submittedName>
        <fullName evidence="2">Uncharacterized protein</fullName>
    </submittedName>
</protein>
<evidence type="ECO:0000313" key="2">
    <source>
        <dbReference type="EMBL" id="MEF3114503.1"/>
    </source>
</evidence>
<evidence type="ECO:0000313" key="3">
    <source>
        <dbReference type="Proteomes" id="UP001348265"/>
    </source>
</evidence>